<reference evidence="14 15" key="1">
    <citation type="submission" date="2024-02" db="EMBL/GenBank/DDBJ databases">
        <authorList>
            <person name="Daric V."/>
            <person name="Darras S."/>
        </authorList>
    </citation>
    <scope>NUCLEOTIDE SEQUENCE [LARGE SCALE GENOMIC DNA]</scope>
</reference>
<dbReference type="Proteomes" id="UP001642483">
    <property type="component" value="Unassembled WGS sequence"/>
</dbReference>
<evidence type="ECO:0000256" key="7">
    <source>
        <dbReference type="ARBA" id="ARBA00022842"/>
    </source>
</evidence>
<dbReference type="PANTHER" id="PTHR12215">
    <property type="entry name" value="PHOSPHOPANTETHEINE TRANSFERASE"/>
    <property type="match status" value="1"/>
</dbReference>
<evidence type="ECO:0000256" key="11">
    <source>
        <dbReference type="ARBA" id="ARBA00048794"/>
    </source>
</evidence>
<proteinExistence type="inferred from homology"/>
<evidence type="ECO:0000256" key="9">
    <source>
        <dbReference type="ARBA" id="ARBA00033443"/>
    </source>
</evidence>
<comment type="catalytic activity">
    <reaction evidence="10">
        <text>apo-[ACP] + CoA = holo-[ACP] + adenosine 3',5'-bisphosphate + H(+)</text>
        <dbReference type="Rhea" id="RHEA:12068"/>
        <dbReference type="Rhea" id="RHEA-COMP:9685"/>
        <dbReference type="Rhea" id="RHEA-COMP:9690"/>
        <dbReference type="ChEBI" id="CHEBI:15378"/>
        <dbReference type="ChEBI" id="CHEBI:29999"/>
        <dbReference type="ChEBI" id="CHEBI:57287"/>
        <dbReference type="ChEBI" id="CHEBI:58343"/>
        <dbReference type="ChEBI" id="CHEBI:64479"/>
        <dbReference type="EC" id="2.7.8.7"/>
    </reaction>
    <physiologicalReaction direction="left-to-right" evidence="10">
        <dbReference type="Rhea" id="RHEA:12069"/>
    </physiologicalReaction>
</comment>
<keyword evidence="5" id="KW-0808">Transferase</keyword>
<dbReference type="Pfam" id="PF01648">
    <property type="entry name" value="ACPS"/>
    <property type="match status" value="1"/>
</dbReference>
<evidence type="ECO:0000256" key="1">
    <source>
        <dbReference type="ARBA" id="ARBA00001946"/>
    </source>
</evidence>
<dbReference type="EMBL" id="CAWYQH010000141">
    <property type="protein sequence ID" value="CAK8694044.1"/>
    <property type="molecule type" value="Genomic_DNA"/>
</dbReference>
<gene>
    <name evidence="14" type="ORF">CVLEPA_LOCUS27319</name>
</gene>
<dbReference type="Pfam" id="PF22624">
    <property type="entry name" value="AASDHPPT_N"/>
    <property type="match status" value="1"/>
</dbReference>
<comment type="catalytic activity">
    <reaction evidence="11">
        <text>apo-[ACP] + acetyl-CoA = acetyl-[ACP] + adenosine 3',5'-bisphosphate + H(+)</text>
        <dbReference type="Rhea" id="RHEA:46564"/>
        <dbReference type="Rhea" id="RHEA-COMP:9621"/>
        <dbReference type="Rhea" id="RHEA-COMP:9690"/>
        <dbReference type="ChEBI" id="CHEBI:15378"/>
        <dbReference type="ChEBI" id="CHEBI:29999"/>
        <dbReference type="ChEBI" id="CHEBI:57288"/>
        <dbReference type="ChEBI" id="CHEBI:58343"/>
        <dbReference type="ChEBI" id="CHEBI:78446"/>
    </reaction>
    <physiologicalReaction direction="left-to-right" evidence="11">
        <dbReference type="Rhea" id="RHEA:46565"/>
    </physiologicalReaction>
</comment>
<evidence type="ECO:0000256" key="6">
    <source>
        <dbReference type="ARBA" id="ARBA00022723"/>
    </source>
</evidence>
<dbReference type="InterPro" id="IPR008278">
    <property type="entry name" value="4-PPantetheinyl_Trfase_dom"/>
</dbReference>
<organism evidence="14 15">
    <name type="scientific">Clavelina lepadiformis</name>
    <name type="common">Light-bulb sea squirt</name>
    <name type="synonym">Ascidia lepadiformis</name>
    <dbReference type="NCBI Taxonomy" id="159417"/>
    <lineage>
        <taxon>Eukaryota</taxon>
        <taxon>Metazoa</taxon>
        <taxon>Chordata</taxon>
        <taxon>Tunicata</taxon>
        <taxon>Ascidiacea</taxon>
        <taxon>Aplousobranchia</taxon>
        <taxon>Clavelinidae</taxon>
        <taxon>Clavelina</taxon>
    </lineage>
</organism>
<dbReference type="InterPro" id="IPR055066">
    <property type="entry name" value="AASDHPPT_N"/>
</dbReference>
<keyword evidence="6" id="KW-0479">Metal-binding</keyword>
<evidence type="ECO:0000256" key="3">
    <source>
        <dbReference type="ARBA" id="ARBA00013172"/>
    </source>
</evidence>
<protein>
    <recommendedName>
        <fullName evidence="4">L-aminoadipate-semialdehyde dehydrogenase-phosphopantetheinyl transferase</fullName>
        <ecNumber evidence="3">2.7.8.7</ecNumber>
    </recommendedName>
    <alternativeName>
        <fullName evidence="8">4'-phosphopantetheinyl transferase</fullName>
    </alternativeName>
    <alternativeName>
        <fullName evidence="9">Alpha-aminoadipic semialdehyde dehydrogenase-phosphopantetheinyl transferase</fullName>
    </alternativeName>
</protein>
<evidence type="ECO:0000313" key="14">
    <source>
        <dbReference type="EMBL" id="CAK8694044.1"/>
    </source>
</evidence>
<keyword evidence="15" id="KW-1185">Reference proteome</keyword>
<dbReference type="SUPFAM" id="SSF56214">
    <property type="entry name" value="4'-phosphopantetheinyl transferase"/>
    <property type="match status" value="2"/>
</dbReference>
<evidence type="ECO:0000256" key="4">
    <source>
        <dbReference type="ARBA" id="ARBA00016301"/>
    </source>
</evidence>
<keyword evidence="7" id="KW-0460">Magnesium</keyword>
<comment type="cofactor">
    <cofactor evidence="1">
        <name>Mg(2+)</name>
        <dbReference type="ChEBI" id="CHEBI:18420"/>
    </cofactor>
</comment>
<evidence type="ECO:0000256" key="10">
    <source>
        <dbReference type="ARBA" id="ARBA00048641"/>
    </source>
</evidence>
<comment type="similarity">
    <text evidence="2">Belongs to the P-Pant transferase superfamily. AcpS family.</text>
</comment>
<dbReference type="InterPro" id="IPR050559">
    <property type="entry name" value="P-Pant_transferase_sf"/>
</dbReference>
<feature type="domain" description="4'-phosphopantetheinyl transferase" evidence="12">
    <location>
        <begin position="114"/>
        <end position="230"/>
    </location>
</feature>
<comment type="caution">
    <text evidence="14">The sequence shown here is derived from an EMBL/GenBank/DDBJ whole genome shotgun (WGS) entry which is preliminary data.</text>
</comment>
<feature type="domain" description="4'-phosphopantetheinyl transferase N-terminal" evidence="13">
    <location>
        <begin position="18"/>
        <end position="110"/>
    </location>
</feature>
<accession>A0ABP0GQL4</accession>
<dbReference type="Gene3D" id="3.90.470.20">
    <property type="entry name" value="4'-phosphopantetheinyl transferase domain"/>
    <property type="match status" value="2"/>
</dbReference>
<evidence type="ECO:0000313" key="15">
    <source>
        <dbReference type="Proteomes" id="UP001642483"/>
    </source>
</evidence>
<dbReference type="NCBIfam" id="TIGR00556">
    <property type="entry name" value="pantethn_trn"/>
    <property type="match status" value="1"/>
</dbReference>
<dbReference type="EC" id="2.7.8.7" evidence="3"/>
<name>A0ABP0GQL4_CLALP</name>
<evidence type="ECO:0000259" key="13">
    <source>
        <dbReference type="Pfam" id="PF22624"/>
    </source>
</evidence>
<dbReference type="InterPro" id="IPR037143">
    <property type="entry name" value="4-PPantetheinyl_Trfase_dom_sf"/>
</dbReference>
<evidence type="ECO:0000259" key="12">
    <source>
        <dbReference type="Pfam" id="PF01648"/>
    </source>
</evidence>
<dbReference type="PANTHER" id="PTHR12215:SF10">
    <property type="entry name" value="L-AMINOADIPATE-SEMIALDEHYDE DEHYDROGENASE-PHOSPHOPANTETHEINYL TRANSFERASE"/>
    <property type="match status" value="1"/>
</dbReference>
<evidence type="ECO:0000256" key="5">
    <source>
        <dbReference type="ARBA" id="ARBA00022679"/>
    </source>
</evidence>
<evidence type="ECO:0000256" key="8">
    <source>
        <dbReference type="ARBA" id="ARBA00030484"/>
    </source>
</evidence>
<evidence type="ECO:0000256" key="2">
    <source>
        <dbReference type="ARBA" id="ARBA00006195"/>
    </source>
</evidence>
<sequence>MSLAASCRLRLAFNAALWNPTKEEWSRLGSFIQAEEREKISQFYYKDDAKIRLACRLLIRYALSRTTKLNWKDLKLFRDERDKPYLDPHLKTNIFFNASHQGDYVVVVTDTVNVGVDVMDVRESHGDLENFFKLMNRQFTPSEWTIINQPETAKEKMKAFYRNWCLKESFVKALGIGISYPLLSLNFQPQCSLYSWGIVTSSLLFIDGKVESDWSFEESMIDDNHVVAVARNFGPLKTSCLFNTVTINDILRKTELLEACSEIDDVFENCFYKPDKPRRKQL</sequence>
<dbReference type="InterPro" id="IPR004568">
    <property type="entry name" value="Ppantetheine-prot_Trfase_dom"/>
</dbReference>